<proteinExistence type="predicted"/>
<evidence type="ECO:0000313" key="1">
    <source>
        <dbReference type="EMBL" id="KKK77374.1"/>
    </source>
</evidence>
<gene>
    <name evidence="1" type="ORF">LCGC14_2854280</name>
</gene>
<dbReference type="AlphaFoldDB" id="A0A0F9AFW5"/>
<reference evidence="1" key="1">
    <citation type="journal article" date="2015" name="Nature">
        <title>Complex archaea that bridge the gap between prokaryotes and eukaryotes.</title>
        <authorList>
            <person name="Spang A."/>
            <person name="Saw J.H."/>
            <person name="Jorgensen S.L."/>
            <person name="Zaremba-Niedzwiedzka K."/>
            <person name="Martijn J."/>
            <person name="Lind A.E."/>
            <person name="van Eijk R."/>
            <person name="Schleper C."/>
            <person name="Guy L."/>
            <person name="Ettema T.J."/>
        </authorList>
    </citation>
    <scope>NUCLEOTIDE SEQUENCE</scope>
</reference>
<protein>
    <submittedName>
        <fullName evidence="1">Uncharacterized protein</fullName>
    </submittedName>
</protein>
<dbReference type="EMBL" id="LAZR01054987">
    <property type="protein sequence ID" value="KKK77374.1"/>
    <property type="molecule type" value="Genomic_DNA"/>
</dbReference>
<sequence>SIAEVLMSTIVTPPKLLVGRRYLIGTARRTP</sequence>
<comment type="caution">
    <text evidence="1">The sequence shown here is derived from an EMBL/GenBank/DDBJ whole genome shotgun (WGS) entry which is preliminary data.</text>
</comment>
<name>A0A0F9AFW5_9ZZZZ</name>
<organism evidence="1">
    <name type="scientific">marine sediment metagenome</name>
    <dbReference type="NCBI Taxonomy" id="412755"/>
    <lineage>
        <taxon>unclassified sequences</taxon>
        <taxon>metagenomes</taxon>
        <taxon>ecological metagenomes</taxon>
    </lineage>
</organism>
<accession>A0A0F9AFW5</accession>
<feature type="non-terminal residue" evidence="1">
    <location>
        <position position="1"/>
    </location>
</feature>